<comment type="caution">
    <text evidence="4">The sequence shown here is derived from an EMBL/GenBank/DDBJ whole genome shotgun (WGS) entry which is preliminary data.</text>
</comment>
<reference evidence="4" key="1">
    <citation type="journal article" date="2015" name="Proc. Natl. Acad. Sci. U.S.A.">
        <title>Networks of energetic and metabolic interactions define dynamics in microbial communities.</title>
        <authorList>
            <person name="Embree M."/>
            <person name="Liu J.K."/>
            <person name="Al-Bassam M.M."/>
            <person name="Zengler K."/>
        </authorList>
    </citation>
    <scope>NUCLEOTIDE SEQUENCE</scope>
</reference>
<dbReference type="GO" id="GO:0046961">
    <property type="term" value="F:proton-transporting ATPase activity, rotational mechanism"/>
    <property type="evidence" value="ECO:0007669"/>
    <property type="project" value="InterPro"/>
</dbReference>
<evidence type="ECO:0000256" key="2">
    <source>
        <dbReference type="ARBA" id="ARBA00022448"/>
    </source>
</evidence>
<evidence type="ECO:0000256" key="1">
    <source>
        <dbReference type="ARBA" id="ARBA00005850"/>
    </source>
</evidence>
<organism evidence="4">
    <name type="scientific">hydrocarbon metagenome</name>
    <dbReference type="NCBI Taxonomy" id="938273"/>
    <lineage>
        <taxon>unclassified sequences</taxon>
        <taxon>metagenomes</taxon>
        <taxon>ecological metagenomes</taxon>
    </lineage>
</organism>
<dbReference type="Pfam" id="PF01813">
    <property type="entry name" value="ATP-synt_D"/>
    <property type="match status" value="1"/>
</dbReference>
<dbReference type="HAMAP" id="MF_00271">
    <property type="entry name" value="ATP_synth_D_arch"/>
    <property type="match status" value="1"/>
</dbReference>
<evidence type="ECO:0000256" key="3">
    <source>
        <dbReference type="ARBA" id="ARBA00023065"/>
    </source>
</evidence>
<dbReference type="PANTHER" id="PTHR11671">
    <property type="entry name" value="V-TYPE ATP SYNTHASE SUBUNIT D"/>
    <property type="match status" value="1"/>
</dbReference>
<gene>
    <name evidence="4" type="ORF">ASZ90_010358</name>
</gene>
<sequence length="212" mass="24093">MAGRIIPGIRPTRIELQRLRKRQEVAERGRDLLEEQLNALLLEFFRLYAKYRADRAVFENALAAAYVLYRNAEMVDGQAAIREAGYAVPDPGDIPLYEQSMLGLRVPALGGAPLPDIAGYCPIGASPHLILAAARFSRVLHLAILLGEEEETLRALEGSITRTRRKVNAMDRVLIPRILATRRYIEEHLEEQEREDIYRRKITRAKKRPEPG</sequence>
<dbReference type="EMBL" id="LNQE01001245">
    <property type="protein sequence ID" value="KUG19916.1"/>
    <property type="molecule type" value="Genomic_DNA"/>
</dbReference>
<evidence type="ECO:0000313" key="4">
    <source>
        <dbReference type="EMBL" id="KUG19916.1"/>
    </source>
</evidence>
<dbReference type="InterPro" id="IPR002699">
    <property type="entry name" value="V_ATPase_D"/>
</dbReference>
<keyword evidence="3" id="KW-0406">Ion transport</keyword>
<dbReference type="NCBIfam" id="TIGR00309">
    <property type="entry name" value="V_ATPase_subD"/>
    <property type="match status" value="1"/>
</dbReference>
<comment type="similarity">
    <text evidence="1">Belongs to the V-ATPase D subunit family.</text>
</comment>
<protein>
    <submittedName>
        <fullName evidence="4">V-type atp synthase subunit d</fullName>
        <ecNumber evidence="4">3.6.3.14</ecNumber>
    </submittedName>
</protein>
<accession>A0A0W8FG89</accession>
<keyword evidence="4" id="KW-0378">Hydrolase</keyword>
<dbReference type="AlphaFoldDB" id="A0A0W8FG89"/>
<dbReference type="Gene3D" id="1.10.287.3240">
    <property type="match status" value="1"/>
</dbReference>
<keyword evidence="2" id="KW-0813">Transport</keyword>
<name>A0A0W8FG89_9ZZZZ</name>
<dbReference type="EC" id="3.6.3.14" evidence="4"/>
<dbReference type="GO" id="GO:0016787">
    <property type="term" value="F:hydrolase activity"/>
    <property type="evidence" value="ECO:0007669"/>
    <property type="project" value="UniProtKB-KW"/>
</dbReference>
<proteinExistence type="inferred from homology"/>